<keyword evidence="3" id="KW-1185">Reference proteome</keyword>
<dbReference type="GO" id="GO:0005829">
    <property type="term" value="C:cytosol"/>
    <property type="evidence" value="ECO:0007669"/>
    <property type="project" value="TreeGrafter"/>
</dbReference>
<dbReference type="AlphaFoldDB" id="A0A1J5N4U0"/>
<organism evidence="2 3">
    <name type="scientific">Pseudodesulfovibrio hydrargyri</name>
    <dbReference type="NCBI Taxonomy" id="2125990"/>
    <lineage>
        <taxon>Bacteria</taxon>
        <taxon>Pseudomonadati</taxon>
        <taxon>Thermodesulfobacteriota</taxon>
        <taxon>Desulfovibrionia</taxon>
        <taxon>Desulfovibrionales</taxon>
        <taxon>Desulfovibrionaceae</taxon>
    </lineage>
</organism>
<dbReference type="Proteomes" id="UP000181901">
    <property type="component" value="Unassembled WGS sequence"/>
</dbReference>
<dbReference type="GO" id="GO:0016491">
    <property type="term" value="F:oxidoreductase activity"/>
    <property type="evidence" value="ECO:0007669"/>
    <property type="project" value="UniProtKB-ARBA"/>
</dbReference>
<dbReference type="PANTHER" id="PTHR30296">
    <property type="entry name" value="UNCHARACTERIZED PROTEIN YKGE"/>
    <property type="match status" value="1"/>
</dbReference>
<dbReference type="InterPro" id="IPR004017">
    <property type="entry name" value="Cys_rich_dom"/>
</dbReference>
<dbReference type="OrthoDB" id="9770306at2"/>
<proteinExistence type="predicted"/>
<feature type="domain" description="Cysteine-rich" evidence="1">
    <location>
        <begin position="6"/>
        <end position="86"/>
    </location>
</feature>
<feature type="domain" description="Cysteine-rich" evidence="1">
    <location>
        <begin position="139"/>
        <end position="224"/>
    </location>
</feature>
<reference evidence="2 3" key="1">
    <citation type="submission" date="2015-09" db="EMBL/GenBank/DDBJ databases">
        <title>Genome of Desulfovibrio dechloracetivorans BerOc1, a mercury methylating strain isolated from highly hydrocarbons and metals contaminated coastal sediments.</title>
        <authorList>
            <person name="Goni Urriza M."/>
            <person name="Gassie C."/>
            <person name="Bouchez O."/>
            <person name="Klopp C."/>
            <person name="Ranchou-Peyruse A."/>
            <person name="Remy G."/>
        </authorList>
    </citation>
    <scope>NUCLEOTIDE SEQUENCE [LARGE SCALE GENOMIC DNA]</scope>
    <source>
        <strain evidence="2 3">BerOc1</strain>
    </source>
</reference>
<dbReference type="EMBL" id="LKAQ01000004">
    <property type="protein sequence ID" value="OIQ49856.1"/>
    <property type="molecule type" value="Genomic_DNA"/>
</dbReference>
<gene>
    <name evidence="2" type="primary">lutA_2</name>
    <name evidence="2" type="ORF">BerOc1_01783</name>
</gene>
<evidence type="ECO:0000313" key="3">
    <source>
        <dbReference type="Proteomes" id="UP000181901"/>
    </source>
</evidence>
<name>A0A1J5N4U0_9BACT</name>
<evidence type="ECO:0000259" key="1">
    <source>
        <dbReference type="Pfam" id="PF02754"/>
    </source>
</evidence>
<sequence>MTRPTVTLFIQCLVDSLSPETGDAMVRVLERLGVRMHYPPNQTCCGQPAFNSGYRREAAKAARRFLDIFENSEAIVCPSGSCVHMVRHHYLELFRDEPDQLARARMVADKTFEFTEYLVDVLGVTDPGAQLGCRYDGAVTYHDSCHLSRGLGIRRQPRLLLENTPGLTLIEMDESDRCCGFGGTFAVKYPEISTAMVDDKVKTILDTGAGAVVGCDVSCLMNIQGRLSRLGSGVRALHIAEILAGEGKQ</sequence>
<evidence type="ECO:0000313" key="2">
    <source>
        <dbReference type="EMBL" id="OIQ49856.1"/>
    </source>
</evidence>
<dbReference type="Pfam" id="PF02754">
    <property type="entry name" value="CCG"/>
    <property type="match status" value="2"/>
</dbReference>
<dbReference type="PANTHER" id="PTHR30296:SF0">
    <property type="entry name" value="LACTATE UTILIZATION PROTEIN A"/>
    <property type="match status" value="1"/>
</dbReference>
<comment type="caution">
    <text evidence="2">The sequence shown here is derived from an EMBL/GenBank/DDBJ whole genome shotgun (WGS) entry which is preliminary data.</text>
</comment>
<accession>A0A1J5N4U0</accession>
<protein>
    <submittedName>
        <fullName evidence="2">Lactate utilization protein A</fullName>
    </submittedName>
</protein>
<dbReference type="RefSeq" id="WP_071545341.1">
    <property type="nucleotide sequence ID" value="NZ_LKAQ01000004.1"/>
</dbReference>